<dbReference type="InterPro" id="IPR055264">
    <property type="entry name" value="BOD1/SHG1_dom"/>
</dbReference>
<proteinExistence type="predicted"/>
<sequence>MASSSGSGSSNLMQGLDSKSRTLIGKIVAHLKSQGNFDELRRDCLEELDKMESFRQLNQRVESYVATFLSKQEWSDTLSKNQIRDNLRKHVCASETLKSGAQRLITQVIEKRSRAFQTRLEGIVQSFIYTDQEREKQERKSRYQNRNSHHQEPSKPDQEKAPSSEKTSTISDVNDIISQIEHSEAESSTKPESSTSIKPETTTSTQQNKGDMGKLPKSEKKCDVSSPSETSKSTPPSKTNLTKRINPSKRVPPKTASPNPSSPLDKLTETPPRSAHSNQSNSSHSESLQKSAHEGLKVAQVPKKIEGGDAPPHNPDATKETIVSEDIEKSSQETEVNMDTESLMLKVEDAVDSKDDVTADIFVTDKMHERETGVTHEIKAKPTEFDAIENKETDKNIKDEVEASCEDSNDSSNIKNLSPQESDIDDSISDVSSVHTSDLSSFDGEVSSSSESSDDEHNTEEEKQTIKGNKKIEKGYKHKNEDEMVSSDKSGRTRGKDIVKGDHVSGENKRGRPRKDQSRSRSEDKSTARRSRLRRQEEKRSKDRTQTRDKSKRQIKKKRCYSPSSEGTREVCLPSKRSRVNSRD</sequence>
<feature type="compositionally biased region" description="Basic and acidic residues" evidence="1">
    <location>
        <begin position="460"/>
        <end position="482"/>
    </location>
</feature>
<reference evidence="3" key="1">
    <citation type="submission" date="2022-11" db="UniProtKB">
        <authorList>
            <consortium name="EnsemblMetazoa"/>
        </authorList>
    </citation>
    <scope>IDENTIFICATION</scope>
</reference>
<dbReference type="AlphaFoldDB" id="A0A913XBN4"/>
<feature type="compositionally biased region" description="Polar residues" evidence="1">
    <location>
        <begin position="190"/>
        <end position="209"/>
    </location>
</feature>
<dbReference type="PANTHER" id="PTHR31532:SF10">
    <property type="entry name" value="BIORIENTATION OF CHROMOSOMES IN CELL DIVISION PROTEIN 1-LIKE 1"/>
    <property type="match status" value="1"/>
</dbReference>
<feature type="compositionally biased region" description="Low complexity" evidence="1">
    <location>
        <begin position="429"/>
        <end position="451"/>
    </location>
</feature>
<protein>
    <recommendedName>
        <fullName evidence="2">BOD1/SHG1 domain-containing protein</fullName>
    </recommendedName>
</protein>
<feature type="compositionally biased region" description="Basic and acidic residues" evidence="1">
    <location>
        <begin position="149"/>
        <end position="163"/>
    </location>
</feature>
<evidence type="ECO:0000259" key="2">
    <source>
        <dbReference type="Pfam" id="PF05205"/>
    </source>
</evidence>
<evidence type="ECO:0000313" key="3">
    <source>
        <dbReference type="EnsemblMetazoa" id="XP_020902123.1"/>
    </source>
</evidence>
<feature type="compositionally biased region" description="Low complexity" evidence="1">
    <location>
        <begin position="274"/>
        <end position="290"/>
    </location>
</feature>
<dbReference type="Pfam" id="PF05205">
    <property type="entry name" value="COMPASS-Shg1"/>
    <property type="match status" value="1"/>
</dbReference>
<feature type="compositionally biased region" description="Basic and acidic residues" evidence="1">
    <location>
        <begin position="132"/>
        <end position="141"/>
    </location>
</feature>
<dbReference type="RefSeq" id="XP_020902123.1">
    <property type="nucleotide sequence ID" value="XM_021046464.2"/>
</dbReference>
<feature type="compositionally biased region" description="Polar residues" evidence="1">
    <location>
        <begin position="410"/>
        <end position="421"/>
    </location>
</feature>
<accession>A0A913XBN4</accession>
<feature type="compositionally biased region" description="Basic and acidic residues" evidence="1">
    <location>
        <begin position="489"/>
        <end position="527"/>
    </location>
</feature>
<feature type="compositionally biased region" description="Basic and acidic residues" evidence="1">
    <location>
        <begin position="211"/>
        <end position="223"/>
    </location>
</feature>
<dbReference type="OrthoDB" id="7605699at2759"/>
<feature type="region of interest" description="Disordered" evidence="1">
    <location>
        <begin position="373"/>
        <end position="584"/>
    </location>
</feature>
<organism evidence="3 4">
    <name type="scientific">Exaiptasia diaphana</name>
    <name type="common">Tropical sea anemone</name>
    <name type="synonym">Aiptasia pulchella</name>
    <dbReference type="NCBI Taxonomy" id="2652724"/>
    <lineage>
        <taxon>Eukaryota</taxon>
        <taxon>Metazoa</taxon>
        <taxon>Cnidaria</taxon>
        <taxon>Anthozoa</taxon>
        <taxon>Hexacorallia</taxon>
        <taxon>Actiniaria</taxon>
        <taxon>Aiptasiidae</taxon>
        <taxon>Exaiptasia</taxon>
    </lineage>
</organism>
<dbReference type="Proteomes" id="UP000887567">
    <property type="component" value="Unplaced"/>
</dbReference>
<name>A0A913XBN4_EXADI</name>
<dbReference type="EnsemblMetazoa" id="XM_021046464.2">
    <property type="protein sequence ID" value="XP_020902123.1"/>
    <property type="gene ID" value="LOC110240657"/>
</dbReference>
<dbReference type="GO" id="GO:0031297">
    <property type="term" value="P:replication fork processing"/>
    <property type="evidence" value="ECO:0007669"/>
    <property type="project" value="TreeGrafter"/>
</dbReference>
<dbReference type="GO" id="GO:0048188">
    <property type="term" value="C:Set1C/COMPASS complex"/>
    <property type="evidence" value="ECO:0007669"/>
    <property type="project" value="TreeGrafter"/>
</dbReference>
<feature type="region of interest" description="Disordered" evidence="1">
    <location>
        <begin position="132"/>
        <end position="339"/>
    </location>
</feature>
<dbReference type="OMA" id="NNENEAM"/>
<evidence type="ECO:0000256" key="1">
    <source>
        <dbReference type="SAM" id="MobiDB-lite"/>
    </source>
</evidence>
<keyword evidence="4" id="KW-1185">Reference proteome</keyword>
<dbReference type="KEGG" id="epa:110240657"/>
<evidence type="ECO:0000313" key="4">
    <source>
        <dbReference type="Proteomes" id="UP000887567"/>
    </source>
</evidence>
<feature type="compositionally biased region" description="Basic and acidic residues" evidence="1">
    <location>
        <begin position="534"/>
        <end position="549"/>
    </location>
</feature>
<feature type="domain" description="BOD1/SHG1" evidence="2">
    <location>
        <begin position="26"/>
        <end position="119"/>
    </location>
</feature>
<dbReference type="GeneID" id="110240657"/>
<feature type="compositionally biased region" description="Low complexity" evidence="1">
    <location>
        <begin position="225"/>
        <end position="239"/>
    </location>
</feature>
<dbReference type="PANTHER" id="PTHR31532">
    <property type="entry name" value="BIORIENTATION OF CHROMOSOMES IN CELL DIVISION 1 FAMILY MEMBER"/>
    <property type="match status" value="1"/>
</dbReference>
<feature type="compositionally biased region" description="Basic and acidic residues" evidence="1">
    <location>
        <begin position="373"/>
        <end position="401"/>
    </location>
</feature>
<feature type="compositionally biased region" description="Basic residues" evidence="1">
    <location>
        <begin position="550"/>
        <end position="560"/>
    </location>
</feature>